<accession>A0A9P4JB17</accession>
<name>A0A9P4JB17_9PEZI</name>
<proteinExistence type="predicted"/>
<evidence type="ECO:0000313" key="1">
    <source>
        <dbReference type="EMBL" id="KAF2156370.1"/>
    </source>
</evidence>
<dbReference type="EMBL" id="ML996082">
    <property type="protein sequence ID" value="KAF2156370.1"/>
    <property type="molecule type" value="Genomic_DNA"/>
</dbReference>
<comment type="caution">
    <text evidence="1">The sequence shown here is derived from an EMBL/GenBank/DDBJ whole genome shotgun (WGS) entry which is preliminary data.</text>
</comment>
<protein>
    <submittedName>
        <fullName evidence="1">Uncharacterized protein</fullName>
    </submittedName>
</protein>
<dbReference type="Proteomes" id="UP000799439">
    <property type="component" value="Unassembled WGS sequence"/>
</dbReference>
<keyword evidence="2" id="KW-1185">Reference proteome</keyword>
<reference evidence="1" key="1">
    <citation type="journal article" date="2020" name="Stud. Mycol.">
        <title>101 Dothideomycetes genomes: a test case for predicting lifestyles and emergence of pathogens.</title>
        <authorList>
            <person name="Haridas S."/>
            <person name="Albert R."/>
            <person name="Binder M."/>
            <person name="Bloem J."/>
            <person name="Labutti K."/>
            <person name="Salamov A."/>
            <person name="Andreopoulos B."/>
            <person name="Baker S."/>
            <person name="Barry K."/>
            <person name="Bills G."/>
            <person name="Bluhm B."/>
            <person name="Cannon C."/>
            <person name="Castanera R."/>
            <person name="Culley D."/>
            <person name="Daum C."/>
            <person name="Ezra D."/>
            <person name="Gonzalez J."/>
            <person name="Henrissat B."/>
            <person name="Kuo A."/>
            <person name="Liang C."/>
            <person name="Lipzen A."/>
            <person name="Lutzoni F."/>
            <person name="Magnuson J."/>
            <person name="Mondo S."/>
            <person name="Nolan M."/>
            <person name="Ohm R."/>
            <person name="Pangilinan J."/>
            <person name="Park H.-J."/>
            <person name="Ramirez L."/>
            <person name="Alfaro M."/>
            <person name="Sun H."/>
            <person name="Tritt A."/>
            <person name="Yoshinaga Y."/>
            <person name="Zwiers L.-H."/>
            <person name="Turgeon B."/>
            <person name="Goodwin S."/>
            <person name="Spatafora J."/>
            <person name="Crous P."/>
            <person name="Grigoriev I."/>
        </authorList>
    </citation>
    <scope>NUCLEOTIDE SEQUENCE</scope>
    <source>
        <strain evidence="1">CBS 260.36</strain>
    </source>
</reference>
<dbReference type="AlphaFoldDB" id="A0A9P4JB17"/>
<organism evidence="1 2">
    <name type="scientific">Myriangium duriaei CBS 260.36</name>
    <dbReference type="NCBI Taxonomy" id="1168546"/>
    <lineage>
        <taxon>Eukaryota</taxon>
        <taxon>Fungi</taxon>
        <taxon>Dikarya</taxon>
        <taxon>Ascomycota</taxon>
        <taxon>Pezizomycotina</taxon>
        <taxon>Dothideomycetes</taxon>
        <taxon>Dothideomycetidae</taxon>
        <taxon>Myriangiales</taxon>
        <taxon>Myriangiaceae</taxon>
        <taxon>Myriangium</taxon>
    </lineage>
</organism>
<gene>
    <name evidence="1" type="ORF">K461DRAFT_275483</name>
</gene>
<sequence length="254" mass="28702">MDCKHQASIKEIWLPHTSASQYGTKESKGDSCGYGTTNMSLKLRESCESREDQRLPHVSRVPLCHVHRSSYGHEHPQDLLSSPAILQYCGHPKDFSVRAWTKIWQRIMQSFVRQGKFNSTTHLHVPLQIKVLQCEARSPGNWLWHSGLGWSGPVLRDCGEFLPNPCSAVVFPLRTVSPGNGFFRLKTGLTREKHTGSSQGFGVLHGLRLEMYCSDSNLCCEKVLGHRTHKSNTTDGDFEGLSLQCLCDMYWRCP</sequence>
<evidence type="ECO:0000313" key="2">
    <source>
        <dbReference type="Proteomes" id="UP000799439"/>
    </source>
</evidence>